<evidence type="ECO:0000259" key="4">
    <source>
        <dbReference type="PROSITE" id="PS51123"/>
    </source>
</evidence>
<dbReference type="AlphaFoldDB" id="A0A846TRQ1"/>
<evidence type="ECO:0000256" key="1">
    <source>
        <dbReference type="PROSITE-ProRule" id="PRU00473"/>
    </source>
</evidence>
<reference evidence="5 6" key="1">
    <citation type="submission" date="2020-03" db="EMBL/GenBank/DDBJ databases">
        <authorList>
            <person name="Sun Q."/>
        </authorList>
    </citation>
    <scope>NUCLEOTIDE SEQUENCE [LARGE SCALE GENOMIC DNA]</scope>
    <source>
        <strain evidence="5 6">KACC 21451</strain>
    </source>
</reference>
<proteinExistence type="predicted"/>
<evidence type="ECO:0000256" key="3">
    <source>
        <dbReference type="SAM" id="Phobius"/>
    </source>
</evidence>
<dbReference type="RefSeq" id="WP_167834314.1">
    <property type="nucleotide sequence ID" value="NZ_JAAVUM010000023.1"/>
</dbReference>
<dbReference type="PANTHER" id="PTHR30329">
    <property type="entry name" value="STATOR ELEMENT OF FLAGELLAR MOTOR COMPLEX"/>
    <property type="match status" value="1"/>
</dbReference>
<dbReference type="EMBL" id="JAAVUM010000023">
    <property type="protein sequence ID" value="NKE07957.1"/>
    <property type="molecule type" value="Genomic_DNA"/>
</dbReference>
<feature type="transmembrane region" description="Helical" evidence="3">
    <location>
        <begin position="25"/>
        <end position="42"/>
    </location>
</feature>
<evidence type="ECO:0000313" key="5">
    <source>
        <dbReference type="EMBL" id="NKE07957.1"/>
    </source>
</evidence>
<dbReference type="PROSITE" id="PS51123">
    <property type="entry name" value="OMPA_2"/>
    <property type="match status" value="1"/>
</dbReference>
<dbReference type="Proteomes" id="UP000587942">
    <property type="component" value="Unassembled WGS sequence"/>
</dbReference>
<accession>A0A846TRQ1</accession>
<organism evidence="5 6">
    <name type="scientific">Mesobacillus selenatarsenatis</name>
    <dbReference type="NCBI Taxonomy" id="388741"/>
    <lineage>
        <taxon>Bacteria</taxon>
        <taxon>Bacillati</taxon>
        <taxon>Bacillota</taxon>
        <taxon>Bacilli</taxon>
        <taxon>Bacillales</taxon>
        <taxon>Bacillaceae</taxon>
        <taxon>Mesobacillus</taxon>
    </lineage>
</organism>
<sequence>MNNKYRRLLDGTNSDNDFWPTFTDLLATILLVVILIMVTTTIHNENVTKAMQDEIAKGKTELEDRVKKIEEQEEQIAMLTGIRKDIVSKFEEEFKKTNLDIEIDKETAAIKFNADLLFETGKAEVRPEFKEQLKTFIPIYFNVLYKENEEHIAEIIVEGHTDDVGFYMDNLDLSQKRAYNVVRYILSDEFGDFPFKAEVVKDITANGRSESQLKQKDGNVDRQKSRRVEFKFRLRNFATDESI</sequence>
<evidence type="ECO:0000256" key="2">
    <source>
        <dbReference type="SAM" id="Coils"/>
    </source>
</evidence>
<keyword evidence="3" id="KW-1133">Transmembrane helix</keyword>
<name>A0A846TRQ1_9BACI</name>
<evidence type="ECO:0000313" key="6">
    <source>
        <dbReference type="Proteomes" id="UP000587942"/>
    </source>
</evidence>
<dbReference type="PANTHER" id="PTHR30329:SF21">
    <property type="entry name" value="LIPOPROTEIN YIAD-RELATED"/>
    <property type="match status" value="1"/>
</dbReference>
<dbReference type="InterPro" id="IPR006665">
    <property type="entry name" value="OmpA-like"/>
</dbReference>
<dbReference type="Pfam" id="PF00691">
    <property type="entry name" value="OmpA"/>
    <property type="match status" value="1"/>
</dbReference>
<comment type="caution">
    <text evidence="5">The sequence shown here is derived from an EMBL/GenBank/DDBJ whole genome shotgun (WGS) entry which is preliminary data.</text>
</comment>
<feature type="coiled-coil region" evidence="2">
    <location>
        <begin position="52"/>
        <end position="79"/>
    </location>
</feature>
<dbReference type="InterPro" id="IPR036737">
    <property type="entry name" value="OmpA-like_sf"/>
</dbReference>
<dbReference type="Gene3D" id="3.30.1330.60">
    <property type="entry name" value="OmpA-like domain"/>
    <property type="match status" value="1"/>
</dbReference>
<keyword evidence="1 3" id="KW-0472">Membrane</keyword>
<gene>
    <name evidence="5" type="ORF">GWK17_21200</name>
</gene>
<keyword evidence="3" id="KW-0812">Transmembrane</keyword>
<feature type="domain" description="OmpA-like" evidence="4">
    <location>
        <begin position="105"/>
        <end position="236"/>
    </location>
</feature>
<protein>
    <submittedName>
        <fullName evidence="5">OmpA family protein</fullName>
    </submittedName>
</protein>
<dbReference type="SUPFAM" id="SSF103088">
    <property type="entry name" value="OmpA-like"/>
    <property type="match status" value="1"/>
</dbReference>
<dbReference type="CDD" id="cd07185">
    <property type="entry name" value="OmpA_C-like"/>
    <property type="match status" value="1"/>
</dbReference>
<dbReference type="GO" id="GO:0016020">
    <property type="term" value="C:membrane"/>
    <property type="evidence" value="ECO:0007669"/>
    <property type="project" value="UniProtKB-UniRule"/>
</dbReference>
<dbReference type="InterPro" id="IPR050330">
    <property type="entry name" value="Bact_OuterMem_StrucFunc"/>
</dbReference>
<keyword evidence="2" id="KW-0175">Coiled coil</keyword>